<dbReference type="InterPro" id="IPR059100">
    <property type="entry name" value="TSP3_bac"/>
</dbReference>
<feature type="compositionally biased region" description="Low complexity" evidence="7">
    <location>
        <begin position="2054"/>
        <end position="2081"/>
    </location>
</feature>
<feature type="compositionally biased region" description="Basic and acidic residues" evidence="7">
    <location>
        <begin position="1134"/>
        <end position="1145"/>
    </location>
</feature>
<evidence type="ECO:0000256" key="5">
    <source>
        <dbReference type="ARBA" id="ARBA00022837"/>
    </source>
</evidence>
<feature type="compositionally biased region" description="Basic and acidic residues" evidence="7">
    <location>
        <begin position="1810"/>
        <end position="1824"/>
    </location>
</feature>
<keyword evidence="3" id="KW-0964">Secreted</keyword>
<feature type="compositionally biased region" description="Acidic residues" evidence="7">
    <location>
        <begin position="747"/>
        <end position="756"/>
    </location>
</feature>
<keyword evidence="4" id="KW-0732">Signal</keyword>
<evidence type="ECO:0000256" key="1">
    <source>
        <dbReference type="ARBA" id="ARBA00004613"/>
    </source>
</evidence>
<dbReference type="STRING" id="504474.cu2011"/>
<feature type="compositionally biased region" description="Acidic residues" evidence="7">
    <location>
        <begin position="977"/>
        <end position="999"/>
    </location>
</feature>
<keyword evidence="11" id="KW-1185">Reference proteome</keyword>
<feature type="region of interest" description="Disordered" evidence="7">
    <location>
        <begin position="1519"/>
        <end position="1607"/>
    </location>
</feature>
<feature type="region of interest" description="Disordered" evidence="7">
    <location>
        <begin position="1800"/>
        <end position="1860"/>
    </location>
</feature>
<feature type="region of interest" description="Disordered" evidence="7">
    <location>
        <begin position="885"/>
        <end position="918"/>
    </location>
</feature>
<feature type="compositionally biased region" description="Acidic residues" evidence="7">
    <location>
        <begin position="1214"/>
        <end position="1236"/>
    </location>
</feature>
<reference evidence="10 11" key="1">
    <citation type="journal article" date="2008" name="J. Biotechnol.">
        <title>The lifestyle of Corynebacterium urealyticum derived from its complete genome sequence established by pyrosequencing.</title>
        <authorList>
            <person name="Tauch A."/>
            <person name="Trost E."/>
            <person name="Tilker A."/>
            <person name="Ludewig U."/>
            <person name="Schneiker S."/>
            <person name="Goesmann A."/>
            <person name="Arnold W."/>
            <person name="Bekel T."/>
            <person name="Brinkrolf K."/>
            <person name="Brune I."/>
            <person name="Goetker S."/>
            <person name="Kalinowski J."/>
            <person name="Kamp P.-B."/>
            <person name="Lobo F.P."/>
            <person name="Viehoever P."/>
            <person name="Weisshaar B."/>
            <person name="Soriano F."/>
            <person name="Droege M."/>
            <person name="Puehler A."/>
        </authorList>
    </citation>
    <scope>NUCLEOTIDE SEQUENCE [LARGE SCALE GENOMIC DNA]</scope>
    <source>
        <strain evidence="11">ATCC 43042 / DSM 7109</strain>
    </source>
</reference>
<keyword evidence="8" id="KW-0812">Transmembrane</keyword>
<feature type="region of interest" description="Disordered" evidence="7">
    <location>
        <begin position="1659"/>
        <end position="1765"/>
    </location>
</feature>
<feature type="compositionally biased region" description="Acidic residues" evidence="7">
    <location>
        <begin position="1534"/>
        <end position="1557"/>
    </location>
</feature>
<sequence length="2117" mass="223970">MPVWSVLPGGALCFRGPKPGSRLSLGSLCLHLKCKQCWGVKHAWQVHNVLTLRCTKQPSLPGVLCGYYQCVFRKCRLLVGAANSSKGSNMANLRGPIARGEKSGAFALGFSDKMKSVAGAMAVLALATTGTVVVQSQNAPAAANVLQESKAIYSAGDHRANHTVNGAVYVDRSSINSTKSGEDQGLSNVKVYAQWMDEKVKGYAVSPVYTTNTRADGTYTVDFPEWTDSQGNKHLFKANPYQKLRVWIENPDSSKYEISYMEGDGVFKGSTERYASVWSLDLVNGGNVRDQNIALTETPESWLQKPEADWKQSEAKTGDGYINGRVFWDQKNLAGAGDVPQYNTGHGDVAVSGVKVVGSYLRDEVANELDQWKKDNRGYTQLELKQAQQDAIKKFETDNPGQSAIAETVTATTDAQGQYVLQFNGTYGVTSTNIGTWPNAEAKKLFHTVADSAASGRWATSGGDLAQSAAGNVSKHINMDYVYVQPILDESANVNPDNFRTAMFTNPTWNISYATAPKRHAVDNSDFALKPSKPGFDVVDYNTTDKPAFKGTEVQTRTVGLVPNTPYTIQWYDAAGEKVGTTCKLDSDDLGAVPSCPFTVPDTAKAGDVFTAVVELPDGTPFLADSFIVKEPMTDSMDPKYEDKLVVPGEETKSTPTFTDKDGQKVDAPKDAKFSIPEDFKAPEGYEVKIDENTGEVTVTFPDKSKLNKDTAEEFSVPVTVTYPDGTKDDAKANFKLDTDGDGKPDTEDEDDDNDGIPDKDDSNPKVPNVNEHFDPKYEDGSGKPGSDVKIEAPTFTDKDDKDTEAPEGTKFTPGDDAPEGVKVDENTGAITVTIPEGANPGDEIKVPVVVTYPDGTKDNVEVTVTVTDKDNGVFEPKYKSELVVPGKETKSSPTFTDKDGKDAKAPEGSKFTIPEGFTAPEGYEVSIDENTGEITVTVDGGKLNKDTVEEFDVPVTVTYPDGSKDDAKANFKLDTDGDGDPDVTDPDDDGDGIPDEDDSNPKVPNANDHFDPVYEDGSGKPGSDVKIDPPTFKDKDGNETKAPEGTKFTPGENAPEGVTIDENTGEITVPIPEGANPGDKITVPVEVTYPDGSKDTVEVTVTVTDKDAGLYEPKYEDKLVVPGQETKSSPTFTDKDGKDAKAPEGSKFTIPEGFTAPEGYEVSIDENTGEITVTVDGGKLNKDTVEEFDVPVTVTYPDGSKDDAKANFKLDTDGDGDPDVTDPDDDGDGVNDEEEKEKGSNPKDPDSKPEAPAEKPDWSDDKGKPGDKVEIPNTGGDVPEGTTVETEGPGKAEIDENGNLIVDIDKDAKPGDKIEVVVKDKDGNEIDRVVVEVEQPDAPAEKPDWSDDKGKPGDKVEIPNTGGDVPEGTTVETEGPGKAEIDENGNLIVDIDKDAKPGDKIEVVVKDKDGNEIDRVVVEVEEPDAPAKVDYRPSYGDPVVVPAGGSKTAEIAYPADQTAPAGTKYVLDPNYTVPNGWTIEVDETTGKVTATVDPAGPNGARQEELVVPVLVQYPEDANATGNDVANATFQLDTDGDNIPDITDEDDDGDGVSDQEEKDNGSDPKDPDSTPEAPVNDFQPSYEEKTVPAGQSVESPVTFTGEDKPEGTTFSIAENFVAPHGWTFEVDPETGTVTATVVPAGPDGARQEQVIVPIVVTYPDGTATSDDTANAVFNLDTDGDGTPDSKDDDDDGDGFTDEEEKEKGTDPKDPNDKPQPDAPAEQPDWKDDSGKPGDKVEIPNTGGDVPEGATVETEGPGKAEIDENGNLIVDIDKDAKPGDKIVVVVKDKDGNEIDRVVVEVEQPDAPAEQPDWKDDSGKPGDKVEIPNTGGDVPEGATVETEGPGKAEIDENGNLVVDIDEDAKPGDKIEVVVKDKDGNEIDRVVVEVEQPDAPAEKPDWSDDKGKPGDKVEIPNTGGDVPEGATVETEGPGKAEIDENGNLVVDIDEDAKPGDKIEVVVKDKDGNVIDEVTVTVTEKEKPGGSSDLPEGLIPGLIGGGIIGGIIGGNLGSSHGSSTPGQGAGSGHGSHGKGADKGAGNGADKGAQQGGKGAGQSGTSQSGAQSGAAQSGASSSSSSAGRQGSLAVTGVSGVAIMLGAAAMALAIGGALLAGRRRREN</sequence>
<feature type="transmembrane region" description="Helical" evidence="8">
    <location>
        <begin position="2083"/>
        <end position="2110"/>
    </location>
</feature>
<name>B1VJ22_CORU7</name>
<proteinExistence type="predicted"/>
<dbReference type="KEGG" id="cur:cu2011"/>
<feature type="compositionally biased region" description="Basic and acidic residues" evidence="7">
    <location>
        <begin position="1558"/>
        <end position="1568"/>
    </location>
</feature>
<comment type="subcellular location">
    <subcellularLocation>
        <location evidence="1">Secreted</location>
    </subcellularLocation>
</comment>
<feature type="region of interest" description="Disordered" evidence="7">
    <location>
        <begin position="2008"/>
        <end position="2081"/>
    </location>
</feature>
<dbReference type="EMBL" id="AM942444">
    <property type="protein sequence ID" value="CAQ05968.1"/>
    <property type="molecule type" value="Genomic_DNA"/>
</dbReference>
<dbReference type="PANTHER" id="PTHR10199:SF119">
    <property type="entry name" value="RE20510P"/>
    <property type="match status" value="1"/>
</dbReference>
<evidence type="ECO:0000256" key="7">
    <source>
        <dbReference type="SAM" id="MobiDB-lite"/>
    </source>
</evidence>
<evidence type="ECO:0000256" key="3">
    <source>
        <dbReference type="ARBA" id="ARBA00022525"/>
    </source>
</evidence>
<dbReference type="Proteomes" id="UP000001727">
    <property type="component" value="Chromosome"/>
</dbReference>
<keyword evidence="8" id="KW-0472">Membrane</keyword>
<dbReference type="Pfam" id="PF18957">
    <property type="entry name" value="RibLong"/>
    <property type="match status" value="7"/>
</dbReference>
<gene>
    <name evidence="10" type="primary">surA</name>
    <name evidence="10" type="ordered locus">cu2011</name>
</gene>
<feature type="compositionally biased region" description="Basic and acidic residues" evidence="7">
    <location>
        <begin position="1024"/>
        <end position="1045"/>
    </location>
</feature>
<feature type="compositionally biased region" description="Basic and acidic residues" evidence="7">
    <location>
        <begin position="897"/>
        <end position="908"/>
    </location>
</feature>
<feature type="region of interest" description="Disordered" evidence="7">
    <location>
        <begin position="957"/>
        <end position="1063"/>
    </location>
</feature>
<keyword evidence="5" id="KW-0106">Calcium</keyword>
<organism evidence="10 11">
    <name type="scientific">Corynebacterium urealyticum (strain ATCC 43042 / DSM 7109)</name>
    <dbReference type="NCBI Taxonomy" id="504474"/>
    <lineage>
        <taxon>Bacteria</taxon>
        <taxon>Bacillati</taxon>
        <taxon>Actinomycetota</taxon>
        <taxon>Actinomycetes</taxon>
        <taxon>Mycobacteriales</taxon>
        <taxon>Corynebacteriaceae</taxon>
        <taxon>Corynebacterium</taxon>
    </lineage>
</organism>
<feature type="region of interest" description="Disordered" evidence="7">
    <location>
        <begin position="1887"/>
        <end position="1935"/>
    </location>
</feature>
<evidence type="ECO:0000256" key="4">
    <source>
        <dbReference type="ARBA" id="ARBA00022729"/>
    </source>
</evidence>
<dbReference type="eggNOG" id="COG3147">
    <property type="taxonomic scope" value="Bacteria"/>
</dbReference>
<dbReference type="InterPro" id="IPR019931">
    <property type="entry name" value="LPXTG_anchor"/>
</dbReference>
<evidence type="ECO:0000313" key="11">
    <source>
        <dbReference type="Proteomes" id="UP000001727"/>
    </source>
</evidence>
<feature type="region of interest" description="Disordered" evidence="7">
    <location>
        <begin position="1194"/>
        <end position="1300"/>
    </location>
</feature>
<feature type="compositionally biased region" description="Basic and acidic residues" evidence="7">
    <location>
        <begin position="726"/>
        <end position="746"/>
    </location>
</feature>
<feature type="compositionally biased region" description="Basic and acidic residues" evidence="7">
    <location>
        <begin position="772"/>
        <end position="805"/>
    </location>
</feature>
<dbReference type="SUPFAM" id="SSF103647">
    <property type="entry name" value="TSP type-3 repeat"/>
    <property type="match status" value="1"/>
</dbReference>
<feature type="compositionally biased region" description="Basic and acidic residues" evidence="7">
    <location>
        <begin position="1200"/>
        <end position="1213"/>
    </location>
</feature>
<dbReference type="InterPro" id="IPR028974">
    <property type="entry name" value="TSP_type-3_rpt"/>
</dbReference>
<evidence type="ECO:0000256" key="2">
    <source>
        <dbReference type="ARBA" id="ARBA00022512"/>
    </source>
</evidence>
<dbReference type="Pfam" id="PF18884">
    <property type="entry name" value="TSP3_bac"/>
    <property type="match status" value="3"/>
</dbReference>
<keyword evidence="6" id="KW-0572">Peptidoglycan-anchor</keyword>
<feature type="compositionally biased region" description="Basic and acidic residues" evidence="7">
    <location>
        <begin position="963"/>
        <end position="976"/>
    </location>
</feature>
<feature type="region of interest" description="Disordered" evidence="7">
    <location>
        <begin position="721"/>
        <end position="823"/>
    </location>
</feature>
<accession>B1VJ22</accession>
<dbReference type="NCBIfam" id="NF038186">
    <property type="entry name" value="YPDG_rpt"/>
    <property type="match status" value="7"/>
</dbReference>
<feature type="compositionally biased region" description="Basic and acidic residues" evidence="7">
    <location>
        <begin position="1701"/>
        <end position="1715"/>
    </location>
</feature>
<feature type="domain" description="Gram-positive cocci surface proteins LPxTG" evidence="9">
    <location>
        <begin position="2083"/>
        <end position="2117"/>
    </location>
</feature>
<feature type="region of interest" description="Disordered" evidence="7">
    <location>
        <begin position="1122"/>
        <end position="1155"/>
    </location>
</feature>
<dbReference type="Gene3D" id="4.10.1080.10">
    <property type="entry name" value="TSP type-3 repeat"/>
    <property type="match status" value="1"/>
</dbReference>
<evidence type="ECO:0000313" key="10">
    <source>
        <dbReference type="EMBL" id="CAQ05968.1"/>
    </source>
</evidence>
<protein>
    <submittedName>
        <fullName evidence="10">Putative cell surface protein</fullName>
    </submittedName>
</protein>
<feature type="compositionally biased region" description="Polar residues" evidence="7">
    <location>
        <begin position="1520"/>
        <end position="1532"/>
    </location>
</feature>
<feature type="region of interest" description="Disordered" evidence="7">
    <location>
        <begin position="1333"/>
        <end position="1382"/>
    </location>
</feature>
<keyword evidence="8" id="KW-1133">Transmembrane helix</keyword>
<dbReference type="InterPro" id="IPR044055">
    <property type="entry name" value="RibLong"/>
</dbReference>
<feature type="compositionally biased region" description="Basic and acidic residues" evidence="7">
    <location>
        <begin position="1237"/>
        <end position="1271"/>
    </location>
</feature>
<feature type="compositionally biased region" description="Basic and acidic residues" evidence="7">
    <location>
        <begin position="1723"/>
        <end position="1737"/>
    </location>
</feature>
<dbReference type="HOGENOM" id="CLU_231970_0_0_11"/>
<feature type="compositionally biased region" description="Acidic residues" evidence="7">
    <location>
        <begin position="1677"/>
        <end position="1700"/>
    </location>
</feature>
<feature type="compositionally biased region" description="Basic and acidic residues" evidence="7">
    <location>
        <begin position="1893"/>
        <end position="1911"/>
    </location>
</feature>
<dbReference type="PROSITE" id="PS50847">
    <property type="entry name" value="GRAM_POS_ANCHORING"/>
    <property type="match status" value="1"/>
</dbReference>
<feature type="compositionally biased region" description="Gly residues" evidence="7">
    <location>
        <begin position="2034"/>
        <end position="2053"/>
    </location>
</feature>
<dbReference type="GO" id="GO:0005509">
    <property type="term" value="F:calcium ion binding"/>
    <property type="evidence" value="ECO:0007669"/>
    <property type="project" value="InterPro"/>
</dbReference>
<dbReference type="PANTHER" id="PTHR10199">
    <property type="entry name" value="THROMBOSPONDIN"/>
    <property type="match status" value="1"/>
</dbReference>
<evidence type="ECO:0000256" key="8">
    <source>
        <dbReference type="SAM" id="Phobius"/>
    </source>
</evidence>
<evidence type="ECO:0000259" key="9">
    <source>
        <dbReference type="PROSITE" id="PS50847"/>
    </source>
</evidence>
<feature type="compositionally biased region" description="Basic and acidic residues" evidence="7">
    <location>
        <begin position="1340"/>
        <end position="1358"/>
    </location>
</feature>
<evidence type="ECO:0000256" key="6">
    <source>
        <dbReference type="ARBA" id="ARBA00023088"/>
    </source>
</evidence>
<keyword evidence="2" id="KW-0134">Cell wall</keyword>